<gene>
    <name evidence="6" type="ORF">CFOLD11_41700</name>
</gene>
<keyword evidence="3" id="KW-0547">Nucleotide-binding</keyword>
<dbReference type="AlphaFoldDB" id="A0A9W5Y649"/>
<dbReference type="InterPro" id="IPR003439">
    <property type="entry name" value="ABC_transporter-like_ATP-bd"/>
</dbReference>
<evidence type="ECO:0000313" key="7">
    <source>
        <dbReference type="Proteomes" id="UP001057868"/>
    </source>
</evidence>
<dbReference type="InterPro" id="IPR017871">
    <property type="entry name" value="ABC_transporter-like_CS"/>
</dbReference>
<dbReference type="PROSITE" id="PS50893">
    <property type="entry name" value="ABC_TRANSPORTER_2"/>
    <property type="match status" value="1"/>
</dbReference>
<evidence type="ECO:0000256" key="4">
    <source>
        <dbReference type="ARBA" id="ARBA00022840"/>
    </source>
</evidence>
<dbReference type="Proteomes" id="UP001057868">
    <property type="component" value="Unassembled WGS sequence"/>
</dbReference>
<dbReference type="PANTHER" id="PTHR43335">
    <property type="entry name" value="ABC TRANSPORTER, ATP-BINDING PROTEIN"/>
    <property type="match status" value="1"/>
</dbReference>
<evidence type="ECO:0000256" key="3">
    <source>
        <dbReference type="ARBA" id="ARBA00022741"/>
    </source>
</evidence>
<reference evidence="6" key="1">
    <citation type="journal article" date="2023" name="Int. J. Syst. Evol. Microbiol.">
        <title>&lt;i&gt;Clostridium folliculivorans&lt;/i&gt; sp. nov., isolated from soil samples of an organic paddy in Japan.</title>
        <authorList>
            <person name="Tazawa J."/>
            <person name="Kobayashi H."/>
            <person name="Tanizawa Y."/>
            <person name="Uchino A."/>
            <person name="Tanaka F."/>
            <person name="Urashima Y."/>
            <person name="Miura S."/>
            <person name="Sakamoto M."/>
            <person name="Ohkuma M."/>
            <person name="Tohno M."/>
        </authorList>
    </citation>
    <scope>NUCLEOTIDE SEQUENCE</scope>
    <source>
        <strain evidence="6">D1-1</strain>
    </source>
</reference>
<evidence type="ECO:0000256" key="1">
    <source>
        <dbReference type="ARBA" id="ARBA00005417"/>
    </source>
</evidence>
<dbReference type="SMART" id="SM00382">
    <property type="entry name" value="AAA"/>
    <property type="match status" value="1"/>
</dbReference>
<dbReference type="InterPro" id="IPR027417">
    <property type="entry name" value="P-loop_NTPase"/>
</dbReference>
<feature type="domain" description="ABC transporter" evidence="5">
    <location>
        <begin position="5"/>
        <end position="233"/>
    </location>
</feature>
<dbReference type="PROSITE" id="PS00211">
    <property type="entry name" value="ABC_TRANSPORTER_1"/>
    <property type="match status" value="1"/>
</dbReference>
<dbReference type="Gene3D" id="3.40.50.300">
    <property type="entry name" value="P-loop containing nucleotide triphosphate hydrolases"/>
    <property type="match status" value="1"/>
</dbReference>
<accession>A0A9W5Y649</accession>
<comment type="similarity">
    <text evidence="1">Belongs to the ABC transporter superfamily.</text>
</comment>
<dbReference type="RefSeq" id="WP_261854210.1">
    <property type="nucleotide sequence ID" value="NZ_BQXY01000011.1"/>
</dbReference>
<protein>
    <submittedName>
        <fullName evidence="6">Bacitracin ABC transporter ATP-binding protein</fullName>
    </submittedName>
</protein>
<keyword evidence="2" id="KW-0813">Transport</keyword>
<dbReference type="GO" id="GO:0005524">
    <property type="term" value="F:ATP binding"/>
    <property type="evidence" value="ECO:0007669"/>
    <property type="project" value="UniProtKB-KW"/>
</dbReference>
<evidence type="ECO:0000256" key="2">
    <source>
        <dbReference type="ARBA" id="ARBA00022448"/>
    </source>
</evidence>
<proteinExistence type="inferred from homology"/>
<dbReference type="PANTHER" id="PTHR43335:SF8">
    <property type="entry name" value="ABC TRANSPORTER, ATP-BINDING PROTEIN"/>
    <property type="match status" value="1"/>
</dbReference>
<keyword evidence="4 6" id="KW-0067">ATP-binding</keyword>
<dbReference type="SUPFAM" id="SSF52540">
    <property type="entry name" value="P-loop containing nucleoside triphosphate hydrolases"/>
    <property type="match status" value="1"/>
</dbReference>
<keyword evidence="7" id="KW-1185">Reference proteome</keyword>
<evidence type="ECO:0000259" key="5">
    <source>
        <dbReference type="PROSITE" id="PS50893"/>
    </source>
</evidence>
<dbReference type="InterPro" id="IPR003593">
    <property type="entry name" value="AAA+_ATPase"/>
</dbReference>
<sequence length="306" mass="34389">MVYALRTFNLTKEFKNKTILDNLSINIKKGEIYGFLGENGSGKTTTIKLIVNLLKPTSGSIEFFGEPINLNRFEVFKRIGSVIETPAFYETLTARENLQIHKTLMGYEDEDCIQTALDMVKLDNFEGKLVKEFSLGMKQRLGIARAILTKPEFLMLDEPINGLDPIGIKHIRDLLITLSKKHGVTVLISSHILSEIEQIADTIGIIHKGKLLEEIDYATIQSKNKHSIEITVNDVKKAAFLLTEKLHINNFVVDGVNTIRIYERLDNSAIINKVLTSNDVEVMSLTTRKDSLEDHFISLIGGTKNA</sequence>
<dbReference type="EMBL" id="BQXY01000011">
    <property type="protein sequence ID" value="GKU27343.1"/>
    <property type="molecule type" value="Genomic_DNA"/>
</dbReference>
<evidence type="ECO:0000313" key="6">
    <source>
        <dbReference type="EMBL" id="GKU27343.1"/>
    </source>
</evidence>
<name>A0A9W5Y649_9CLOT</name>
<organism evidence="6 7">
    <name type="scientific">Clostridium folliculivorans</name>
    <dbReference type="NCBI Taxonomy" id="2886038"/>
    <lineage>
        <taxon>Bacteria</taxon>
        <taxon>Bacillati</taxon>
        <taxon>Bacillota</taxon>
        <taxon>Clostridia</taxon>
        <taxon>Eubacteriales</taxon>
        <taxon>Clostridiaceae</taxon>
        <taxon>Clostridium</taxon>
    </lineage>
</organism>
<comment type="caution">
    <text evidence="6">The sequence shown here is derived from an EMBL/GenBank/DDBJ whole genome shotgun (WGS) entry which is preliminary data.</text>
</comment>
<dbReference type="GO" id="GO:0016887">
    <property type="term" value="F:ATP hydrolysis activity"/>
    <property type="evidence" value="ECO:0007669"/>
    <property type="project" value="InterPro"/>
</dbReference>
<dbReference type="Pfam" id="PF00005">
    <property type="entry name" value="ABC_tran"/>
    <property type="match status" value="1"/>
</dbReference>